<protein>
    <submittedName>
        <fullName evidence="2">Threonine synthase-like 1</fullName>
    </submittedName>
</protein>
<dbReference type="Pfam" id="PF14821">
    <property type="entry name" value="Thr_synth_N"/>
    <property type="match status" value="1"/>
</dbReference>
<name>A0A8S3TTR7_MYTED</name>
<dbReference type="InterPro" id="IPR031322">
    <property type="entry name" value="Shikimate/glucono_kinase"/>
</dbReference>
<sequence>MKFQKSLLNLLKCHNRLFRPAQNGISWCLGCKLPYRIFSTKSGGKQPNIILMGNKFVGPDRFVEEEGRALLHFDRNGHVVSLSGSNPMYSAAMNHISKTGIVVFLDTKHDDIVDRLEKMKVNRIVGQSPDVPMIDILKYRQSFYEKAYDIRVICEENETQDSIAGKIVAELKRYQNSSGYVSTRDLSKQPHEVKFSEAILQGLAPDGGLFVPNNIIAKFSEKQLDRLVDLTYQDRALRILEKWIHPDDLHPTLLKQFINNGLQ</sequence>
<keyword evidence="3" id="KW-1185">Reference proteome</keyword>
<comment type="caution">
    <text evidence="2">The sequence shown here is derived from an EMBL/GenBank/DDBJ whole genome shotgun (WGS) entry which is preliminary data.</text>
</comment>
<dbReference type="InterPro" id="IPR029144">
    <property type="entry name" value="Thr_synth_N"/>
</dbReference>
<dbReference type="OrthoDB" id="5203861at2759"/>
<feature type="domain" description="Threonine synthase N-terminal" evidence="1">
    <location>
        <begin position="180"/>
        <end position="260"/>
    </location>
</feature>
<organism evidence="2 3">
    <name type="scientific">Mytilus edulis</name>
    <name type="common">Blue mussel</name>
    <dbReference type="NCBI Taxonomy" id="6550"/>
    <lineage>
        <taxon>Eukaryota</taxon>
        <taxon>Metazoa</taxon>
        <taxon>Spiralia</taxon>
        <taxon>Lophotrochozoa</taxon>
        <taxon>Mollusca</taxon>
        <taxon>Bivalvia</taxon>
        <taxon>Autobranchia</taxon>
        <taxon>Pteriomorphia</taxon>
        <taxon>Mytilida</taxon>
        <taxon>Mytiloidea</taxon>
        <taxon>Mytilidae</taxon>
        <taxon>Mytilinae</taxon>
        <taxon>Mytilus</taxon>
    </lineage>
</organism>
<dbReference type="GO" id="GO:0005737">
    <property type="term" value="C:cytoplasm"/>
    <property type="evidence" value="ECO:0007669"/>
    <property type="project" value="TreeGrafter"/>
</dbReference>
<proteinExistence type="predicted"/>
<dbReference type="Proteomes" id="UP000683360">
    <property type="component" value="Unassembled WGS sequence"/>
</dbReference>
<dbReference type="EMBL" id="CAJPWZ010002199">
    <property type="protein sequence ID" value="CAG2233087.1"/>
    <property type="molecule type" value="Genomic_DNA"/>
</dbReference>
<reference evidence="2" key="1">
    <citation type="submission" date="2021-03" db="EMBL/GenBank/DDBJ databases">
        <authorList>
            <person name="Bekaert M."/>
        </authorList>
    </citation>
    <scope>NUCLEOTIDE SEQUENCE</scope>
</reference>
<dbReference type="AlphaFoldDB" id="A0A8S3TTR7"/>
<evidence type="ECO:0000259" key="1">
    <source>
        <dbReference type="Pfam" id="PF14821"/>
    </source>
</evidence>
<dbReference type="PANTHER" id="PTHR43515">
    <property type="entry name" value="THREONINE SYNTHASE-LIKE 1"/>
    <property type="match status" value="1"/>
</dbReference>
<dbReference type="InterPro" id="IPR027417">
    <property type="entry name" value="P-loop_NTPase"/>
</dbReference>
<gene>
    <name evidence="2" type="ORF">MEDL_45751</name>
</gene>
<accession>A0A8S3TTR7</accession>
<dbReference type="Pfam" id="PF01202">
    <property type="entry name" value="SKI"/>
    <property type="match status" value="1"/>
</dbReference>
<dbReference type="Gene3D" id="3.40.50.300">
    <property type="entry name" value="P-loop containing nucleotide triphosphate hydrolases"/>
    <property type="match status" value="1"/>
</dbReference>
<dbReference type="InterPro" id="IPR036052">
    <property type="entry name" value="TrpB-like_PALP_sf"/>
</dbReference>
<dbReference type="Gene3D" id="3.90.1380.10">
    <property type="entry name" value="Threonine synthase, N-terminal domain"/>
    <property type="match status" value="1"/>
</dbReference>
<dbReference type="SUPFAM" id="SSF53686">
    <property type="entry name" value="Tryptophan synthase beta subunit-like PLP-dependent enzymes"/>
    <property type="match status" value="1"/>
</dbReference>
<evidence type="ECO:0000313" key="2">
    <source>
        <dbReference type="EMBL" id="CAG2233087.1"/>
    </source>
</evidence>
<dbReference type="InterPro" id="IPR037158">
    <property type="entry name" value="Thr_synth_N_sf"/>
</dbReference>
<dbReference type="PANTHER" id="PTHR43515:SF1">
    <property type="entry name" value="THREONINE SYNTHASE-LIKE 1"/>
    <property type="match status" value="1"/>
</dbReference>
<evidence type="ECO:0000313" key="3">
    <source>
        <dbReference type="Proteomes" id="UP000683360"/>
    </source>
</evidence>